<dbReference type="Pfam" id="PF19922">
    <property type="entry name" value="bpX6"/>
    <property type="match status" value="1"/>
</dbReference>
<comment type="caution">
    <text evidence="3">The sequence shown here is derived from an EMBL/GenBank/DDBJ whole genome shotgun (WGS) entry which is preliminary data.</text>
</comment>
<evidence type="ECO:0000313" key="3">
    <source>
        <dbReference type="EMBL" id="GIG74923.1"/>
    </source>
</evidence>
<feature type="domain" description="MoxR-vWA-beta-propeller ternary system" evidence="2">
    <location>
        <begin position="3"/>
        <end position="164"/>
    </location>
</feature>
<sequence length="905" mass="96690">MSAFRGRLQARALVIDVPLLGEPEARQRVIEAWQPAAALFELPNGAWLLEYDRAVEVRAELSPGLVLVDSDGVLHADGTPTADARPGDVLIPHAATTTRFSRTELTPVDRDSWFDLSNLRIEPVAALDRPATAAVTPPPWQPPPPAPDLRTLAGIAQPSPRTRRLLTTATRSNRRSRPPGAGPGRAALLTAALVAVVCIIGALVAASNSHLIVPVVVGLGVALLRGARTGTDQGAAYRWAGGEVAAAGRPGSAGGRWGALLARLVLASPAAGLAARAQQRYLRRLNAAFSRRDWDTALREAIAVGGKGGALTLRLPRPRTGDLVPHPHLGTGSGIPLDPGAQNRLRTLYRQAATELERAGRIEESAFVLADLLDESAEAVGLLERNDQARLAATLAEGRELDPNLVVRLWWRAGDRDRAVQVARARGAFAGAIERLAQVDTAAARQLRAKWVHALQAAGDHGGAVDAAWPDEELRPLVVANIQAGMALGGHTAGYLFAHLATWQPTSDTMTTAVALLDGRDQELASAQRGFVSALAELRCADAAQDRRLCTAALRLLVRDPAANAVSEPSGHKRITRALRDRADRLAAADLPPVPTGRGSVLGSRVDITTTGDPGQLPLHDAVTLSGRMIITAHGDFGVRLIGLDGRTRASWDAPAHQLVVADHGANVLLVARRGRTCELRRLDLTTRRLGPPVVVTAHHILPDYDGALLTVLDDDGIAFIDLVDTTPRIAWRELDSTIELLHIDRSPTSLAALVRVTDPLSLGEASTQVWRWDLPSLMLRSRQPVNLDGTANVAVLASATLLTTKHDESTDTYDVTGHRLGPWITSTKPTLLASGGVFGLRIDEPDRTTVEIPDSNLRVVFPATVAGIGVRKLADTLAVWDQTGRLVAIDLSRRQPIARLRTRL</sequence>
<dbReference type="AlphaFoldDB" id="A0A8J3LQS2"/>
<dbReference type="EMBL" id="BONU01000024">
    <property type="protein sequence ID" value="GIG74923.1"/>
    <property type="molecule type" value="Genomic_DNA"/>
</dbReference>
<evidence type="ECO:0000256" key="1">
    <source>
        <dbReference type="SAM" id="Phobius"/>
    </source>
</evidence>
<evidence type="ECO:0000313" key="4">
    <source>
        <dbReference type="Proteomes" id="UP000653674"/>
    </source>
</evidence>
<keyword evidence="1" id="KW-0472">Membrane</keyword>
<reference evidence="3" key="1">
    <citation type="submission" date="2021-01" db="EMBL/GenBank/DDBJ databases">
        <title>Whole genome shotgun sequence of Planosporangium flavigriseum NBRC 105377.</title>
        <authorList>
            <person name="Komaki H."/>
            <person name="Tamura T."/>
        </authorList>
    </citation>
    <scope>NUCLEOTIDE SEQUENCE</scope>
    <source>
        <strain evidence="3">NBRC 105377</strain>
    </source>
</reference>
<proteinExistence type="predicted"/>
<keyword evidence="1" id="KW-1133">Transmembrane helix</keyword>
<protein>
    <recommendedName>
        <fullName evidence="2">MoxR-vWA-beta-propeller ternary system domain-containing protein</fullName>
    </recommendedName>
</protein>
<feature type="transmembrane region" description="Helical" evidence="1">
    <location>
        <begin position="186"/>
        <end position="206"/>
    </location>
</feature>
<dbReference type="RefSeq" id="WP_168079568.1">
    <property type="nucleotide sequence ID" value="NZ_BAAAQJ010000005.1"/>
</dbReference>
<evidence type="ECO:0000259" key="2">
    <source>
        <dbReference type="Pfam" id="PF19922"/>
    </source>
</evidence>
<dbReference type="Proteomes" id="UP000653674">
    <property type="component" value="Unassembled WGS sequence"/>
</dbReference>
<keyword evidence="4" id="KW-1185">Reference proteome</keyword>
<gene>
    <name evidence="3" type="ORF">Pfl04_33270</name>
</gene>
<name>A0A8J3LQS2_9ACTN</name>
<accession>A0A8J3LQS2</accession>
<dbReference type="InterPro" id="IPR045547">
    <property type="entry name" value="bpX6"/>
</dbReference>
<keyword evidence="1" id="KW-0812">Transmembrane</keyword>
<organism evidence="3 4">
    <name type="scientific">Planosporangium flavigriseum</name>
    <dbReference type="NCBI Taxonomy" id="373681"/>
    <lineage>
        <taxon>Bacteria</taxon>
        <taxon>Bacillati</taxon>
        <taxon>Actinomycetota</taxon>
        <taxon>Actinomycetes</taxon>
        <taxon>Micromonosporales</taxon>
        <taxon>Micromonosporaceae</taxon>
        <taxon>Planosporangium</taxon>
    </lineage>
</organism>